<dbReference type="InterPro" id="IPR010071">
    <property type="entry name" value="AA_adenyl_dom"/>
</dbReference>
<reference evidence="19 20" key="1">
    <citation type="submission" date="2016-01" db="EMBL/GenBank/DDBJ databases">
        <title>Genome sequence of the yeast Holleya sinecauda.</title>
        <authorList>
            <person name="Dietrich F.S."/>
        </authorList>
    </citation>
    <scope>NUCLEOTIDE SEQUENCE [LARGE SCALE GENOMIC DNA]</scope>
    <source>
        <strain evidence="19 20">ATCC 58844</strain>
    </source>
</reference>
<dbReference type="InterPro" id="IPR042099">
    <property type="entry name" value="ANL_N_sf"/>
</dbReference>
<protein>
    <recommendedName>
        <fullName evidence="14">Alpha-aminoadipate reductase</fullName>
        <ecNumber evidence="6">1.2.1.31</ecNumber>
        <ecNumber evidence="5">1.2.1.95</ecNumber>
    </recommendedName>
    <alternativeName>
        <fullName evidence="13">L-aminoadipate-semialdehyde dehydrogenase</fullName>
    </alternativeName>
</protein>
<dbReference type="PROSITE" id="PS00012">
    <property type="entry name" value="PHOSPHOPANTETHEINE"/>
    <property type="match status" value="1"/>
</dbReference>
<dbReference type="PANTHER" id="PTHR44845:SF1">
    <property type="entry name" value="L-2-AMINOADIPATE REDUCTASE"/>
    <property type="match status" value="1"/>
</dbReference>
<dbReference type="RefSeq" id="XP_017985770.1">
    <property type="nucleotide sequence ID" value="XM_018130134.1"/>
</dbReference>
<dbReference type="NCBIfam" id="TIGR03443">
    <property type="entry name" value="alpha_am_amid"/>
    <property type="match status" value="1"/>
</dbReference>
<comment type="catalytic activity">
    <reaction evidence="15">
        <text>(S)-2-amino-6-oxohexanoate + AMP + diphosphate + NADP(+) = L-2-aminoadipate + ATP + NADPH + H(+)</text>
        <dbReference type="Rhea" id="RHEA:46936"/>
        <dbReference type="ChEBI" id="CHEBI:15378"/>
        <dbReference type="ChEBI" id="CHEBI:30616"/>
        <dbReference type="ChEBI" id="CHEBI:33019"/>
        <dbReference type="ChEBI" id="CHEBI:57783"/>
        <dbReference type="ChEBI" id="CHEBI:58321"/>
        <dbReference type="ChEBI" id="CHEBI:58349"/>
        <dbReference type="ChEBI" id="CHEBI:58672"/>
        <dbReference type="ChEBI" id="CHEBI:456215"/>
        <dbReference type="EC" id="1.2.1.95"/>
    </reaction>
</comment>
<evidence type="ECO:0000256" key="10">
    <source>
        <dbReference type="ARBA" id="ARBA00022857"/>
    </source>
</evidence>
<gene>
    <name evidence="19" type="ORF">AW171_hschr2291</name>
</gene>
<accession>A0A109UWF8</accession>
<dbReference type="SUPFAM" id="SSF51735">
    <property type="entry name" value="NAD(P)-binding Rossmann-fold domains"/>
    <property type="match status" value="1"/>
</dbReference>
<dbReference type="InterPro" id="IPR006162">
    <property type="entry name" value="Ppantetheine_attach_site"/>
</dbReference>
<dbReference type="InterPro" id="IPR013120">
    <property type="entry name" value="FAR_NAD-bd"/>
</dbReference>
<dbReference type="SUPFAM" id="SSF47336">
    <property type="entry name" value="ACP-like"/>
    <property type="match status" value="1"/>
</dbReference>
<evidence type="ECO:0000256" key="12">
    <source>
        <dbReference type="ARBA" id="ARBA00023154"/>
    </source>
</evidence>
<keyword evidence="10" id="KW-0521">NADP</keyword>
<dbReference type="PROSITE" id="PS50075">
    <property type="entry name" value="CARRIER"/>
    <property type="match status" value="1"/>
</dbReference>
<dbReference type="SUPFAM" id="SSF52777">
    <property type="entry name" value="CoA-dependent acyltransferases"/>
    <property type="match status" value="1"/>
</dbReference>
<sequence length="1385" mass="153241">MVATNDDTADVVSSWSERLENATITRLPYDFSRPLEGPQLEEQTYSHAIPELGRLTADTAYTVTLTAWVALLYRFTDNEEIVLYANNDKVLRINVSSEMSFQALLTAVSTELQSVADMGKGDFDAVSEFMKAKSGLEKTPNIFTVGIVSGALAINLGRFHHNVIDCLLSLEGGDTLSIIYNSLLYSSTRIEIMGEQLRSLISAVLNKNSDPITSISLVTPSVSGILPDPTANLHWDKYRGSIQDIFQDNAVKCAEKTCVIETPGNGLETSRYFTYRDIDQASNIVAHYLIDAGIKPQDVVTIYSSRSVELICSIMGVLKAGGTFSVIDPAYPPERQNIYLKVAIPKVVIVIASAGTLSDVVNDFIAKELNVLSIIPAVKMQNDGTILGGVISGDSDDCFSKVNHLKATRTGVTVGPDSNPTLSFTSGSEGIPKGVLGRAFSLAYYFDWMAERFSLSPNDKFTMLSGIAHDPIQRDIFTPLFFGAQILIPSADDIGTPGKLAQWMADYGATVTHLTPAMGQLLTAHATVPFPKLHHAFFVGDILTKRDCTTLQKLAKNANIVNMYGTTETQRAVSYFEVKPKAIEPDFLEKVKDVIPAGRGMVDVQLLVVNRKDRNKLCGVGEVGELYVRAGGLAEGYRGLPELNKEKFLENWFVNKNHWSSICAPKDNTWGQFWFGPRDRLYRTGDLGRYLPDGNCECCGRADDQVKIRGFRIELGEIDTAVSRHPLIRENITLVRENAADEPTLITFLIPRFEKPEIKQFTTDVNEPIDDDTVLGWLRYEALIADVKAYLKKRLALYAIPPVIIIMNKLPLNPNGKVDKPKLKYPCQKQFDLLAKHSTTVSLTAEEKAICDIWQEVLPTKTTKISRDDTFFDLGGHSILATKMIFTLRNKLNLEIPLGTIFKYPTIKLFTEEISRIKNLTKADVPVLNEISEYANDAAKLMDTMVAPSYPSRSSIIQNKEGPAKVNVFLTGATGFLGSYILADILNRPKNQYITKVYAHVRASNATEGLKRLKGSCKAYGTWCEEFESRIEIVLGDLSKKNFGLEEHAWEELANKIDVIIHNAALVHWVYPYSKLRDSNVLSTINVMNLAALNKAKYFTFVSSTSTLDTEHYYELSEKILKEGKSGLLESDDLSGSKTGLSGGYGQSKWAAEYVVRNAGKRGLRGCIVRPGYVTGASNNGSSNPDDFLLRLMKGCIQIGAAPDIKNPVNMLPVDHVAHIVTAASFHPPKTDEIAVANVTSKQQLLLCDFLHSLKVYGYHLRMEPYESWKTLLEETATDESNSLYPLLHFVLDRLPENTRTPALDYSNTMNSLIRDGADDKLVKEINNGVTNEQCGIYISFLRKVGYLPSPTSPDHESKKLPEIEISDEQVKLVTSGAATRSSAV</sequence>
<evidence type="ECO:0000256" key="3">
    <source>
        <dbReference type="ARBA" id="ARBA00004827"/>
    </source>
</evidence>
<dbReference type="InterPro" id="IPR036736">
    <property type="entry name" value="ACP-like_sf"/>
</dbReference>
<proteinExistence type="inferred from homology"/>
<organism evidence="19 20">
    <name type="scientific">Eremothecium sinecaudum</name>
    <dbReference type="NCBI Taxonomy" id="45286"/>
    <lineage>
        <taxon>Eukaryota</taxon>
        <taxon>Fungi</taxon>
        <taxon>Dikarya</taxon>
        <taxon>Ascomycota</taxon>
        <taxon>Saccharomycotina</taxon>
        <taxon>Saccharomycetes</taxon>
        <taxon>Saccharomycetales</taxon>
        <taxon>Saccharomycetaceae</taxon>
        <taxon>Eremothecium</taxon>
    </lineage>
</organism>
<dbReference type="EC" id="1.2.1.95" evidence="5"/>
<dbReference type="InterPro" id="IPR014397">
    <property type="entry name" value="Lys2"/>
</dbReference>
<dbReference type="PIRSF" id="PIRSF001617">
    <property type="entry name" value="Alpha-AR"/>
    <property type="match status" value="1"/>
</dbReference>
<dbReference type="Gene3D" id="3.40.50.12780">
    <property type="entry name" value="N-terminal domain of ligase-like"/>
    <property type="match status" value="1"/>
</dbReference>
<comment type="function">
    <text evidence="2">Catalyzes the activation of alpha-aminoadipate by ATP-dependent adenylation and the reduction of activated alpha-aminoadipate by NADPH. The activated alpha-aminoadipate is bound to the phosphopantheinyl group of the enzyme itself before it is reduced to (S)-2-amino-6-oxohexanoate.</text>
</comment>
<dbReference type="NCBIfam" id="TIGR01733">
    <property type="entry name" value="AA-adenyl-dom"/>
    <property type="match status" value="1"/>
</dbReference>
<evidence type="ECO:0000256" key="4">
    <source>
        <dbReference type="ARBA" id="ARBA00006432"/>
    </source>
</evidence>
<dbReference type="Gene3D" id="3.40.50.720">
    <property type="entry name" value="NAD(P)-binding Rossmann-like Domain"/>
    <property type="match status" value="1"/>
</dbReference>
<keyword evidence="9" id="KW-0028">Amino-acid biosynthesis</keyword>
<dbReference type="EC" id="1.2.1.31" evidence="6"/>
<dbReference type="EMBL" id="CP014242">
    <property type="protein sequence ID" value="AMD18774.1"/>
    <property type="molecule type" value="Genomic_DNA"/>
</dbReference>
<dbReference type="InterPro" id="IPR010080">
    <property type="entry name" value="Thioester_reductase-like_dom"/>
</dbReference>
<dbReference type="InterPro" id="IPR000873">
    <property type="entry name" value="AMP-dep_synth/lig_dom"/>
</dbReference>
<dbReference type="Gene3D" id="3.30.300.30">
    <property type="match status" value="1"/>
</dbReference>
<dbReference type="CDD" id="cd05235">
    <property type="entry name" value="SDR_e1"/>
    <property type="match status" value="1"/>
</dbReference>
<evidence type="ECO:0000256" key="1">
    <source>
        <dbReference type="ARBA" id="ARBA00001957"/>
    </source>
</evidence>
<keyword evidence="20" id="KW-1185">Reference proteome</keyword>
<dbReference type="SUPFAM" id="SSF56801">
    <property type="entry name" value="Acetyl-CoA synthetase-like"/>
    <property type="match status" value="1"/>
</dbReference>
<evidence type="ECO:0000256" key="5">
    <source>
        <dbReference type="ARBA" id="ARBA00012913"/>
    </source>
</evidence>
<keyword evidence="7" id="KW-0596">Phosphopantetheine</keyword>
<dbReference type="InterPro" id="IPR020806">
    <property type="entry name" value="PKS_PP-bd"/>
</dbReference>
<evidence type="ECO:0000256" key="15">
    <source>
        <dbReference type="ARBA" id="ARBA00048260"/>
    </source>
</evidence>
<dbReference type="GO" id="GO:0004043">
    <property type="term" value="F:L-aminoadipate-semialdehyde dehydrogenase [NAD(P)+] activity"/>
    <property type="evidence" value="ECO:0007669"/>
    <property type="project" value="UniProtKB-EC"/>
</dbReference>
<dbReference type="InterPro" id="IPR009081">
    <property type="entry name" value="PP-bd_ACP"/>
</dbReference>
<dbReference type="GO" id="GO:0019878">
    <property type="term" value="P:lysine biosynthetic process via aminoadipic acid"/>
    <property type="evidence" value="ECO:0007669"/>
    <property type="project" value="UniProtKB-UniPathway"/>
</dbReference>
<dbReference type="FunFam" id="3.40.50.720:FF:000787">
    <property type="entry name" value="L-2-aminoadipate reductase"/>
    <property type="match status" value="1"/>
</dbReference>
<dbReference type="InterPro" id="IPR036291">
    <property type="entry name" value="NAD(P)-bd_dom_sf"/>
</dbReference>
<dbReference type="GeneID" id="28721939"/>
<dbReference type="Pfam" id="PF07993">
    <property type="entry name" value="NAD_binding_4"/>
    <property type="match status" value="1"/>
</dbReference>
<dbReference type="Proteomes" id="UP000243052">
    <property type="component" value="Chromosome ii"/>
</dbReference>
<dbReference type="PROSITE" id="PS00455">
    <property type="entry name" value="AMP_BINDING"/>
    <property type="match status" value="1"/>
</dbReference>
<keyword evidence="8" id="KW-0597">Phosphoprotein</keyword>
<dbReference type="OrthoDB" id="329835at2759"/>
<evidence type="ECO:0000256" key="11">
    <source>
        <dbReference type="ARBA" id="ARBA00023002"/>
    </source>
</evidence>
<comment type="cofactor">
    <cofactor evidence="1">
        <name>pantetheine 4'-phosphate</name>
        <dbReference type="ChEBI" id="CHEBI:47942"/>
    </cofactor>
</comment>
<evidence type="ECO:0000313" key="19">
    <source>
        <dbReference type="EMBL" id="AMD18774.1"/>
    </source>
</evidence>
<evidence type="ECO:0000256" key="9">
    <source>
        <dbReference type="ARBA" id="ARBA00022605"/>
    </source>
</evidence>
<dbReference type="SMART" id="SM00823">
    <property type="entry name" value="PKS_PP"/>
    <property type="match status" value="1"/>
</dbReference>
<evidence type="ECO:0000259" key="18">
    <source>
        <dbReference type="PROSITE" id="PS50075"/>
    </source>
</evidence>
<evidence type="ECO:0000256" key="8">
    <source>
        <dbReference type="ARBA" id="ARBA00022553"/>
    </source>
</evidence>
<dbReference type="UniPathway" id="UPA00033">
    <property type="reaction ID" value="UER00032"/>
</dbReference>
<dbReference type="Gene3D" id="1.10.1200.10">
    <property type="entry name" value="ACP-like"/>
    <property type="match status" value="1"/>
</dbReference>
<comment type="catalytic activity">
    <reaction evidence="16">
        <text>(S)-2-amino-6-oxohexanoate + NAD(+) + H2O = L-2-aminoadipate + NADH + 2 H(+)</text>
        <dbReference type="Rhea" id="RHEA:12308"/>
        <dbReference type="ChEBI" id="CHEBI:15377"/>
        <dbReference type="ChEBI" id="CHEBI:15378"/>
        <dbReference type="ChEBI" id="CHEBI:57540"/>
        <dbReference type="ChEBI" id="CHEBI:57945"/>
        <dbReference type="ChEBI" id="CHEBI:58321"/>
        <dbReference type="ChEBI" id="CHEBI:58672"/>
        <dbReference type="EC" id="1.2.1.31"/>
    </reaction>
</comment>
<evidence type="ECO:0000256" key="6">
    <source>
        <dbReference type="ARBA" id="ARBA00013073"/>
    </source>
</evidence>
<evidence type="ECO:0000256" key="13">
    <source>
        <dbReference type="ARBA" id="ARBA00031335"/>
    </source>
</evidence>
<keyword evidence="11" id="KW-0560">Oxidoreductase</keyword>
<evidence type="ECO:0000256" key="7">
    <source>
        <dbReference type="ARBA" id="ARBA00022450"/>
    </source>
</evidence>
<dbReference type="STRING" id="45286.A0A109UWF8"/>
<comment type="pathway">
    <text evidence="3">Amino-acid biosynthesis; L-lysine biosynthesis via AAA pathway; L-lysine from L-alpha-aminoadipate (fungal route): step 1/3.</text>
</comment>
<evidence type="ECO:0000256" key="14">
    <source>
        <dbReference type="ARBA" id="ARBA00032195"/>
    </source>
</evidence>
<dbReference type="NCBIfam" id="TIGR01746">
    <property type="entry name" value="Thioester-redct"/>
    <property type="match status" value="1"/>
</dbReference>
<keyword evidence="12" id="KW-0457">Lysine biosynthesis</keyword>
<dbReference type="GO" id="GO:0031177">
    <property type="term" value="F:phosphopantetheine binding"/>
    <property type="evidence" value="ECO:0007669"/>
    <property type="project" value="InterPro"/>
</dbReference>
<dbReference type="Pfam" id="PF00550">
    <property type="entry name" value="PP-binding"/>
    <property type="match status" value="1"/>
</dbReference>
<evidence type="ECO:0000256" key="2">
    <source>
        <dbReference type="ARBA" id="ARBA00003499"/>
    </source>
</evidence>
<feature type="domain" description="Carrier" evidence="18">
    <location>
        <begin position="841"/>
        <end position="918"/>
    </location>
</feature>
<name>A0A109UWF8_9SACH</name>
<dbReference type="PANTHER" id="PTHR44845">
    <property type="entry name" value="CARRIER DOMAIN-CONTAINING PROTEIN"/>
    <property type="match status" value="1"/>
</dbReference>
<dbReference type="InterPro" id="IPR020845">
    <property type="entry name" value="AMP-binding_CS"/>
</dbReference>
<evidence type="ECO:0000313" key="20">
    <source>
        <dbReference type="Proteomes" id="UP000243052"/>
    </source>
</evidence>
<evidence type="ECO:0000256" key="17">
    <source>
        <dbReference type="ARBA" id="ARBA00049537"/>
    </source>
</evidence>
<dbReference type="InterPro" id="IPR045851">
    <property type="entry name" value="AMP-bd_C_sf"/>
</dbReference>
<dbReference type="Gene3D" id="3.30.559.30">
    <property type="entry name" value="Nonribosomal peptide synthetase, condensation domain"/>
    <property type="match status" value="1"/>
</dbReference>
<evidence type="ECO:0000256" key="16">
    <source>
        <dbReference type="ARBA" id="ARBA00048414"/>
    </source>
</evidence>
<dbReference type="Pfam" id="PF00501">
    <property type="entry name" value="AMP-binding"/>
    <property type="match status" value="1"/>
</dbReference>
<comment type="similarity">
    <text evidence="4">Belongs to the ATP-dependent AMP-binding enzyme family.</text>
</comment>
<comment type="catalytic activity">
    <reaction evidence="17">
        <text>(S)-2-amino-6-oxohexanoate + NADP(+) + H2O = L-2-aminoadipate + NADPH + 2 H(+)</text>
        <dbReference type="Rhea" id="RHEA:12304"/>
        <dbReference type="ChEBI" id="CHEBI:15377"/>
        <dbReference type="ChEBI" id="CHEBI:15378"/>
        <dbReference type="ChEBI" id="CHEBI:57783"/>
        <dbReference type="ChEBI" id="CHEBI:58321"/>
        <dbReference type="ChEBI" id="CHEBI:58349"/>
        <dbReference type="ChEBI" id="CHEBI:58672"/>
        <dbReference type="EC" id="1.2.1.31"/>
    </reaction>
</comment>